<dbReference type="InterPro" id="IPR037278">
    <property type="entry name" value="ARFGAP/RecO"/>
</dbReference>
<dbReference type="GO" id="GO:0008270">
    <property type="term" value="F:zinc ion binding"/>
    <property type="evidence" value="ECO:0007669"/>
    <property type="project" value="UniProtKB-KW"/>
</dbReference>
<dbReference type="OrthoDB" id="10266696at2759"/>
<dbReference type="InterPro" id="IPR038508">
    <property type="entry name" value="ArfGAP_dom_sf"/>
</dbReference>
<evidence type="ECO:0000256" key="3">
    <source>
        <dbReference type="ARBA" id="ARBA00022833"/>
    </source>
</evidence>
<evidence type="ECO:0000256" key="4">
    <source>
        <dbReference type="PROSITE-ProRule" id="PRU00288"/>
    </source>
</evidence>
<evidence type="ECO:0000313" key="7">
    <source>
        <dbReference type="Proteomes" id="UP000023152"/>
    </source>
</evidence>
<dbReference type="PROSITE" id="PS50115">
    <property type="entry name" value="ARFGAP"/>
    <property type="match status" value="1"/>
</dbReference>
<dbReference type="Gene3D" id="1.10.220.150">
    <property type="entry name" value="Arf GTPase activating protein"/>
    <property type="match status" value="1"/>
</dbReference>
<dbReference type="Proteomes" id="UP000023152">
    <property type="component" value="Unassembled WGS sequence"/>
</dbReference>
<feature type="domain" description="Arf-GAP" evidence="5">
    <location>
        <begin position="22"/>
        <end position="150"/>
    </location>
</feature>
<keyword evidence="7" id="KW-1185">Reference proteome</keyword>
<dbReference type="AlphaFoldDB" id="X6NW24"/>
<gene>
    <name evidence="6" type="ORF">RFI_06620</name>
</gene>
<evidence type="ECO:0000256" key="1">
    <source>
        <dbReference type="ARBA" id="ARBA00022723"/>
    </source>
</evidence>
<evidence type="ECO:0000313" key="6">
    <source>
        <dbReference type="EMBL" id="ETO30500.1"/>
    </source>
</evidence>
<dbReference type="PANTHER" id="PTHR23180">
    <property type="entry name" value="CENTAURIN/ARF"/>
    <property type="match status" value="1"/>
</dbReference>
<keyword evidence="3" id="KW-0862">Zinc</keyword>
<keyword evidence="1" id="KW-0479">Metal-binding</keyword>
<name>X6NW24_RETFI</name>
<dbReference type="PRINTS" id="PR00405">
    <property type="entry name" value="REVINTRACTNG"/>
</dbReference>
<dbReference type="EMBL" id="ASPP01005445">
    <property type="protein sequence ID" value="ETO30500.1"/>
    <property type="molecule type" value="Genomic_DNA"/>
</dbReference>
<dbReference type="CDD" id="cd08204">
    <property type="entry name" value="ArfGap"/>
    <property type="match status" value="1"/>
</dbReference>
<dbReference type="InterPro" id="IPR001164">
    <property type="entry name" value="ArfGAP_dom"/>
</dbReference>
<dbReference type="Pfam" id="PF01412">
    <property type="entry name" value="ArfGap"/>
    <property type="match status" value="1"/>
</dbReference>
<organism evidence="6 7">
    <name type="scientific">Reticulomyxa filosa</name>
    <dbReference type="NCBI Taxonomy" id="46433"/>
    <lineage>
        <taxon>Eukaryota</taxon>
        <taxon>Sar</taxon>
        <taxon>Rhizaria</taxon>
        <taxon>Retaria</taxon>
        <taxon>Foraminifera</taxon>
        <taxon>Monothalamids</taxon>
        <taxon>Reticulomyxidae</taxon>
        <taxon>Reticulomyxa</taxon>
    </lineage>
</organism>
<reference evidence="6 7" key="1">
    <citation type="journal article" date="2013" name="Curr. Biol.">
        <title>The Genome of the Foraminiferan Reticulomyxa filosa.</title>
        <authorList>
            <person name="Glockner G."/>
            <person name="Hulsmann N."/>
            <person name="Schleicher M."/>
            <person name="Noegel A.A."/>
            <person name="Eichinger L."/>
            <person name="Gallinger C."/>
            <person name="Pawlowski J."/>
            <person name="Sierra R."/>
            <person name="Euteneuer U."/>
            <person name="Pillet L."/>
            <person name="Moustafa A."/>
            <person name="Platzer M."/>
            <person name="Groth M."/>
            <person name="Szafranski K."/>
            <person name="Schliwa M."/>
        </authorList>
    </citation>
    <scope>NUCLEOTIDE SEQUENCE [LARGE SCALE GENOMIC DNA]</scope>
</reference>
<comment type="caution">
    <text evidence="6">The sequence shown here is derived from an EMBL/GenBank/DDBJ whole genome shotgun (WGS) entry which is preliminary data.</text>
</comment>
<keyword evidence="2 4" id="KW-0863">Zinc-finger</keyword>
<dbReference type="GO" id="GO:0005096">
    <property type="term" value="F:GTPase activator activity"/>
    <property type="evidence" value="ECO:0007669"/>
    <property type="project" value="InterPro"/>
</dbReference>
<proteinExistence type="predicted"/>
<evidence type="ECO:0000256" key="2">
    <source>
        <dbReference type="ARBA" id="ARBA00022771"/>
    </source>
</evidence>
<sequence length="190" mass="22157">MISTEGKRILSQFGKNGFFCFFYNIERIMGLPGNMCCGDCGEKLNKDIGWASLNLGIVLCIKCAGIHRAMGTHISKIRSFRLDTNAWTDEVVRTFEKVGGNEKVNARVWEALLPSYWINPKWDKCERIREHFIRMKYQKKMFLPPDPAKINPCVCKMPFQVLQGYVDWKSTDSKKWTTQQWAVLHSRFFF</sequence>
<dbReference type="SUPFAM" id="SSF57863">
    <property type="entry name" value="ArfGap/RecO-like zinc finger"/>
    <property type="match status" value="1"/>
</dbReference>
<accession>X6NW24</accession>
<protein>
    <recommendedName>
        <fullName evidence="5">Arf-GAP domain-containing protein</fullName>
    </recommendedName>
</protein>
<evidence type="ECO:0000259" key="5">
    <source>
        <dbReference type="PROSITE" id="PS50115"/>
    </source>
</evidence>
<dbReference type="InterPro" id="IPR045258">
    <property type="entry name" value="ACAP1/2/3-like"/>
</dbReference>
<dbReference type="PANTHER" id="PTHR23180:SF160">
    <property type="entry name" value="ADP-RIBOSYLATION FACTOR GTPASE-ACTIVATING PROTEIN EFFECTOR PROTEIN 1"/>
    <property type="match status" value="1"/>
</dbReference>
<dbReference type="SMART" id="SM00105">
    <property type="entry name" value="ArfGap"/>
    <property type="match status" value="1"/>
</dbReference>